<dbReference type="Proteomes" id="UP000193240">
    <property type="component" value="Unassembled WGS sequence"/>
</dbReference>
<name>A0A1Y2MG84_EPING</name>
<evidence type="ECO:0000313" key="1">
    <source>
        <dbReference type="EMBL" id="OSS55134.1"/>
    </source>
</evidence>
<dbReference type="InParanoid" id="A0A1Y2MG84"/>
<dbReference type="AlphaFoldDB" id="A0A1Y2MG84"/>
<proteinExistence type="predicted"/>
<organism evidence="1 2">
    <name type="scientific">Epicoccum nigrum</name>
    <name type="common">Soil fungus</name>
    <name type="synonym">Epicoccum purpurascens</name>
    <dbReference type="NCBI Taxonomy" id="105696"/>
    <lineage>
        <taxon>Eukaryota</taxon>
        <taxon>Fungi</taxon>
        <taxon>Dikarya</taxon>
        <taxon>Ascomycota</taxon>
        <taxon>Pezizomycotina</taxon>
        <taxon>Dothideomycetes</taxon>
        <taxon>Pleosporomycetidae</taxon>
        <taxon>Pleosporales</taxon>
        <taxon>Pleosporineae</taxon>
        <taxon>Didymellaceae</taxon>
        <taxon>Epicoccum</taxon>
    </lineage>
</organism>
<gene>
    <name evidence="1" type="ORF">B5807_00124</name>
</gene>
<reference evidence="1 2" key="1">
    <citation type="journal article" date="2017" name="Genome Announc.">
        <title>Genome sequence of the saprophytic ascomycete Epicoccum nigrum ICMP 19927 strain isolated from New Zealand.</title>
        <authorList>
            <person name="Fokin M."/>
            <person name="Fleetwood D."/>
            <person name="Weir B.S."/>
            <person name="Villas-Boas S.G."/>
        </authorList>
    </citation>
    <scope>NUCLEOTIDE SEQUENCE [LARGE SCALE GENOMIC DNA]</scope>
    <source>
        <strain evidence="1 2">ICMP 19927</strain>
    </source>
</reference>
<keyword evidence="2" id="KW-1185">Reference proteome</keyword>
<evidence type="ECO:0000313" key="2">
    <source>
        <dbReference type="Proteomes" id="UP000193240"/>
    </source>
</evidence>
<protein>
    <submittedName>
        <fullName evidence="1">Uncharacterized protein</fullName>
    </submittedName>
</protein>
<sequence length="100" mass="11370">MRLAAYAIERARYARILIYDFKRSHDSPWKSGEELHKEEQAESKAYTDKKCALEELIDRAGNGNMTFISKAGSGATLYEESLEYFLTKAGISRSRIGKTE</sequence>
<accession>A0A1Y2MG84</accession>
<dbReference type="EMBL" id="KZ107838">
    <property type="protein sequence ID" value="OSS55134.1"/>
    <property type="molecule type" value="Genomic_DNA"/>
</dbReference>